<keyword evidence="7" id="KW-1185">Reference proteome</keyword>
<name>A0A9X1B8X3_9GAMM</name>
<keyword evidence="4" id="KW-1133">Transmembrane helix</keyword>
<dbReference type="PANTHER" id="PTHR33269:SF17">
    <property type="entry name" value="NADH-UBIQUINONE OXIDOREDUCTASE CHAIN 6"/>
    <property type="match status" value="1"/>
</dbReference>
<feature type="transmembrane region" description="Helical" evidence="4">
    <location>
        <begin position="135"/>
        <end position="163"/>
    </location>
</feature>
<keyword evidence="4" id="KW-0472">Membrane</keyword>
<feature type="transmembrane region" description="Helical" evidence="4">
    <location>
        <begin position="31"/>
        <end position="49"/>
    </location>
</feature>
<reference evidence="6 7" key="1">
    <citation type="journal article" date="2020" name="Microorganisms">
        <title>Osmotic Adaptation and Compatible Solute Biosynthesis of Phototrophic Bacteria as Revealed from Genome Analyses.</title>
        <authorList>
            <person name="Imhoff J.F."/>
            <person name="Rahn T."/>
            <person name="Kunzel S."/>
            <person name="Keller A."/>
            <person name="Neulinger S.C."/>
        </authorList>
    </citation>
    <scope>NUCLEOTIDE SEQUENCE [LARGE SCALE GENOMIC DNA]</scope>
    <source>
        <strain evidence="6 7">DSM 21303</strain>
    </source>
</reference>
<feature type="region of interest" description="Disordered" evidence="5">
    <location>
        <begin position="199"/>
        <end position="218"/>
    </location>
</feature>
<evidence type="ECO:0000256" key="1">
    <source>
        <dbReference type="ARBA" id="ARBA00005698"/>
    </source>
</evidence>
<keyword evidence="4" id="KW-0874">Quinone</keyword>
<dbReference type="InterPro" id="IPR042106">
    <property type="entry name" value="Nuo/plastoQ_OxRdtase_6_NuoJ"/>
</dbReference>
<dbReference type="GO" id="GO:0008137">
    <property type="term" value="F:NADH dehydrogenase (ubiquinone) activity"/>
    <property type="evidence" value="ECO:0007669"/>
    <property type="project" value="UniProtKB-UniRule"/>
</dbReference>
<evidence type="ECO:0000313" key="7">
    <source>
        <dbReference type="Proteomes" id="UP001138802"/>
    </source>
</evidence>
<evidence type="ECO:0000313" key="6">
    <source>
        <dbReference type="EMBL" id="MBK1644480.1"/>
    </source>
</evidence>
<protein>
    <recommendedName>
        <fullName evidence="2 4">NADH-quinone oxidoreductase subunit J</fullName>
        <ecNumber evidence="4">7.1.1.-</ecNumber>
    </recommendedName>
</protein>
<feature type="transmembrane region" description="Helical" evidence="4">
    <location>
        <begin position="55"/>
        <end position="79"/>
    </location>
</feature>
<dbReference type="GO" id="GO:0048038">
    <property type="term" value="F:quinone binding"/>
    <property type="evidence" value="ECO:0007669"/>
    <property type="project" value="UniProtKB-UniRule"/>
</dbReference>
<dbReference type="InterPro" id="IPR001457">
    <property type="entry name" value="NADH_UbQ/plastoQ_OxRdtase_su6"/>
</dbReference>
<evidence type="ECO:0000256" key="4">
    <source>
        <dbReference type="RuleBase" id="RU004429"/>
    </source>
</evidence>
<dbReference type="EC" id="7.1.1.-" evidence="4"/>
<organism evidence="6 7">
    <name type="scientific">Thiocapsa imhoffii</name>
    <dbReference type="NCBI Taxonomy" id="382777"/>
    <lineage>
        <taxon>Bacteria</taxon>
        <taxon>Pseudomonadati</taxon>
        <taxon>Pseudomonadota</taxon>
        <taxon>Gammaproteobacteria</taxon>
        <taxon>Chromatiales</taxon>
        <taxon>Chromatiaceae</taxon>
        <taxon>Thiocapsa</taxon>
    </lineage>
</organism>
<dbReference type="EMBL" id="NRSD01000005">
    <property type="protein sequence ID" value="MBK1644480.1"/>
    <property type="molecule type" value="Genomic_DNA"/>
</dbReference>
<feature type="transmembrane region" description="Helical" evidence="4">
    <location>
        <begin position="6"/>
        <end position="24"/>
    </location>
</feature>
<comment type="subunit">
    <text evidence="3">Composed of 13 different subunits. Subunits NuoA, H, J, K, L, M, N constitute the membrane sector of the complex.</text>
</comment>
<comment type="catalytic activity">
    <reaction evidence="4">
        <text>a quinone + NADH + 5 H(+)(in) = a quinol + NAD(+) + 4 H(+)(out)</text>
        <dbReference type="Rhea" id="RHEA:57888"/>
        <dbReference type="ChEBI" id="CHEBI:15378"/>
        <dbReference type="ChEBI" id="CHEBI:24646"/>
        <dbReference type="ChEBI" id="CHEBI:57540"/>
        <dbReference type="ChEBI" id="CHEBI:57945"/>
        <dbReference type="ChEBI" id="CHEBI:132124"/>
    </reaction>
</comment>
<dbReference type="Pfam" id="PF00499">
    <property type="entry name" value="Oxidored_q3"/>
    <property type="match status" value="1"/>
</dbReference>
<feature type="transmembrane region" description="Helical" evidence="4">
    <location>
        <begin position="91"/>
        <end position="115"/>
    </location>
</feature>
<keyword evidence="4" id="KW-1003">Cell membrane</keyword>
<evidence type="ECO:0000256" key="5">
    <source>
        <dbReference type="SAM" id="MobiDB-lite"/>
    </source>
</evidence>
<comment type="similarity">
    <text evidence="1 4">Belongs to the complex I subunit 6 family.</text>
</comment>
<proteinExistence type="inferred from homology"/>
<dbReference type="PANTHER" id="PTHR33269">
    <property type="entry name" value="NADH-UBIQUINONE OXIDOREDUCTASE CHAIN 6"/>
    <property type="match status" value="1"/>
</dbReference>
<gene>
    <name evidence="6" type="ORF">CKO25_07395</name>
</gene>
<keyword evidence="4" id="KW-0812">Transmembrane</keyword>
<sequence length="218" mass="23731">MGFEKFLFYVFAAITLYSSGMVITRRNPVHAVLYLVLAFISSAALWILLEAEFLGIVLVLVYVGAVMVLFLFVVMMLDIEIDALRAGFIRYLPLGAVIAVVLALEIFLVVGPGHFGLQHFPKPPPVGSEFSNTEALGLLLYTVYVYPFEIAAVILLVAIIAAIRLTLRHRPVSKYLDPAAQVRVKKGPDRIRIVQMPTEGVAGPTASAGAGAKQESTE</sequence>
<dbReference type="AlphaFoldDB" id="A0A9X1B8X3"/>
<comment type="function">
    <text evidence="4">NDH-1 shuttles electrons from NADH, via FMN and iron-sulfur (Fe-S) centers, to quinones in the respiratory chain. Couples the redox reaction to proton translocation (for every two electrons transferred, four hydrogen ions are translocated across the cytoplasmic membrane), and thus conserves the redox energy in a proton gradient.</text>
</comment>
<evidence type="ECO:0000256" key="3">
    <source>
        <dbReference type="ARBA" id="ARBA00025811"/>
    </source>
</evidence>
<dbReference type="RefSeq" id="WP_200387268.1">
    <property type="nucleotide sequence ID" value="NZ_NRSD01000005.1"/>
</dbReference>
<evidence type="ECO:0000256" key="2">
    <source>
        <dbReference type="ARBA" id="ARBA00019907"/>
    </source>
</evidence>
<comment type="subcellular location">
    <subcellularLocation>
        <location evidence="4">Cell membrane</location>
        <topology evidence="4">Multi-pass membrane protein</topology>
    </subcellularLocation>
</comment>
<dbReference type="Proteomes" id="UP001138802">
    <property type="component" value="Unassembled WGS sequence"/>
</dbReference>
<comment type="caution">
    <text evidence="6">The sequence shown here is derived from an EMBL/GenBank/DDBJ whole genome shotgun (WGS) entry which is preliminary data.</text>
</comment>
<accession>A0A9X1B8X3</accession>
<dbReference type="GO" id="GO:0005886">
    <property type="term" value="C:plasma membrane"/>
    <property type="evidence" value="ECO:0007669"/>
    <property type="project" value="UniProtKB-SubCell"/>
</dbReference>
<dbReference type="Gene3D" id="1.20.120.1200">
    <property type="entry name" value="NADH-ubiquinone/plastoquinone oxidoreductase chain 6, subunit NuoJ"/>
    <property type="match status" value="1"/>
</dbReference>
<keyword evidence="4" id="KW-0520">NAD</keyword>
<dbReference type="NCBIfam" id="NF005164">
    <property type="entry name" value="PRK06638.1-4"/>
    <property type="match status" value="1"/>
</dbReference>